<dbReference type="EMBL" id="CAUYUJ010015948">
    <property type="protein sequence ID" value="CAK0860096.1"/>
    <property type="molecule type" value="Genomic_DNA"/>
</dbReference>
<comment type="caution">
    <text evidence="3">The sequence shown here is derived from an EMBL/GenBank/DDBJ whole genome shotgun (WGS) entry which is preliminary data.</text>
</comment>
<dbReference type="Proteomes" id="UP001189429">
    <property type="component" value="Unassembled WGS sequence"/>
</dbReference>
<reference evidence="3" key="1">
    <citation type="submission" date="2023-10" db="EMBL/GenBank/DDBJ databases">
        <authorList>
            <person name="Chen Y."/>
            <person name="Shah S."/>
            <person name="Dougan E. K."/>
            <person name="Thang M."/>
            <person name="Chan C."/>
        </authorList>
    </citation>
    <scope>NUCLEOTIDE SEQUENCE [LARGE SCALE GENOMIC DNA]</scope>
</reference>
<keyword evidence="4" id="KW-1185">Reference proteome</keyword>
<evidence type="ECO:0000256" key="2">
    <source>
        <dbReference type="SAM" id="MobiDB-lite"/>
    </source>
</evidence>
<organism evidence="3 4">
    <name type="scientific">Prorocentrum cordatum</name>
    <dbReference type="NCBI Taxonomy" id="2364126"/>
    <lineage>
        <taxon>Eukaryota</taxon>
        <taxon>Sar</taxon>
        <taxon>Alveolata</taxon>
        <taxon>Dinophyceae</taxon>
        <taxon>Prorocentrales</taxon>
        <taxon>Prorocentraceae</taxon>
        <taxon>Prorocentrum</taxon>
    </lineage>
</organism>
<sequence>MRERRRHRRDAGRGKGGAACGAVGRTRMSDNFIPVLTCAAVDVTRSARSPRLRRALVVGTPRATAQPAAAIEPWGGPTPAGDAALLRPVLERASAAAAGTLRALCAELGAPRGGRSGPSGGDQARLAKEVKELKQQLAVEEAKVQELESKPPSALAARHRVENASRKVEKLEEQLLHFEAQKQDILKGIAETSEPLAEARNDLEHRAKMLHKVNFKDVDDPVTVGMAGLDPTAVDNEEGEQALETLKRLQPEAKEAAERKAAEGGRAPGGGAPAGAAGAGAGGADGGGQAWAPQPPSAADFEGSDFHAGLGRAMEGENPEAAVAEFLAGSPCGGSGRGRHMFFDWGGSLFLRIGRRELGRRAGQVGQPEGDAAVQESPKQGGNCLVFFGLNANARSSFEGIHDWYVDHGHGMAKQLVGVDFPSPQAPEVGRASSAADRGSTSSFLRVAGWGVSAYDYSGRGPPSPSQPEPPVDAAPWRVGGHVLWEFPVVVDSLSNLLLLNFLRPARHNLQWSSVPEVGLQRLELFSLPQLAAAGEAPLGLRAAGPLRRGELLCFYPGRIFHASEERLPRSDMLFGNGYEGVSIDPDGEARPAPAAAPEDPLLKSWPCECSLRGLRRRPQARELGAPEGARPVRVAEGGQRRSHRRGRPASAGQQGACA</sequence>
<keyword evidence="1" id="KW-0175">Coiled coil</keyword>
<feature type="coiled-coil region" evidence="1">
    <location>
        <begin position="123"/>
        <end position="181"/>
    </location>
</feature>
<evidence type="ECO:0000256" key="1">
    <source>
        <dbReference type="SAM" id="Coils"/>
    </source>
</evidence>
<evidence type="ECO:0000313" key="4">
    <source>
        <dbReference type="Proteomes" id="UP001189429"/>
    </source>
</evidence>
<feature type="region of interest" description="Disordered" evidence="2">
    <location>
        <begin position="247"/>
        <end position="312"/>
    </location>
</feature>
<name>A0ABN9UJU6_9DINO</name>
<accession>A0ABN9UJU6</accession>
<proteinExistence type="predicted"/>
<feature type="compositionally biased region" description="Gly residues" evidence="2">
    <location>
        <begin position="266"/>
        <end position="289"/>
    </location>
</feature>
<evidence type="ECO:0000313" key="3">
    <source>
        <dbReference type="EMBL" id="CAK0860096.1"/>
    </source>
</evidence>
<feature type="compositionally biased region" description="Basic and acidic residues" evidence="2">
    <location>
        <begin position="247"/>
        <end position="263"/>
    </location>
</feature>
<feature type="region of interest" description="Disordered" evidence="2">
    <location>
        <begin position="619"/>
        <end position="659"/>
    </location>
</feature>
<protein>
    <submittedName>
        <fullName evidence="3">Uncharacterized protein</fullName>
    </submittedName>
</protein>
<gene>
    <name evidence="3" type="ORF">PCOR1329_LOCUS49158</name>
</gene>